<sequence length="303" mass="35164">MMKKRTILTACLLYFGLSSVAYCGSTLALQTWNMQWLTTKQDTPGPKRNNLDYAAMRSFFTQHTPDVLAFQEVDNINALRKVISNHYQVIFSDRAQSRFASQHYSDINQFTGFAVRRGIPFSDPQDIELKDVNSNSNHYSKLRFATYIVLYPNSKQPIHLLSVHLKAGCSYRIHAYKTSCKRLIQQADSINLWITEKERNHQAYIVMGDFNHALALKRDAIWEEIKQGTKSRLLTQKVTSRCYARKSARSTKLIQYRTLIDHVVASPTLKAVHIEQKRYTKKDVQRYQLSDHCPIQVTIQRKQ</sequence>
<evidence type="ECO:0000256" key="1">
    <source>
        <dbReference type="ARBA" id="ARBA00001936"/>
    </source>
</evidence>
<dbReference type="InterPro" id="IPR051547">
    <property type="entry name" value="TDP2-like"/>
</dbReference>
<evidence type="ECO:0000259" key="10">
    <source>
        <dbReference type="Pfam" id="PF03372"/>
    </source>
</evidence>
<protein>
    <submittedName>
        <fullName evidence="11">Endonuclease/exonuclease/phosphatase family protein</fullName>
    </submittedName>
</protein>
<evidence type="ECO:0000256" key="8">
    <source>
        <dbReference type="ARBA" id="ARBA00023204"/>
    </source>
</evidence>
<dbReference type="SUPFAM" id="SSF56219">
    <property type="entry name" value="DNase I-like"/>
    <property type="match status" value="1"/>
</dbReference>
<keyword evidence="9" id="KW-0732">Signal</keyword>
<organism evidence="11 12">
    <name type="scientific">Vibrio eleionomae</name>
    <dbReference type="NCBI Taxonomy" id="2653505"/>
    <lineage>
        <taxon>Bacteria</taxon>
        <taxon>Pseudomonadati</taxon>
        <taxon>Pseudomonadota</taxon>
        <taxon>Gammaproteobacteria</taxon>
        <taxon>Vibrionales</taxon>
        <taxon>Vibrionaceae</taxon>
        <taxon>Vibrio</taxon>
    </lineage>
</organism>
<evidence type="ECO:0000256" key="7">
    <source>
        <dbReference type="ARBA" id="ARBA00022842"/>
    </source>
</evidence>
<name>A0A7X4LKT9_9VIBR</name>
<keyword evidence="7" id="KW-0460">Magnesium</keyword>
<keyword evidence="11" id="KW-0255">Endonuclease</keyword>
<evidence type="ECO:0000256" key="2">
    <source>
        <dbReference type="ARBA" id="ARBA00001946"/>
    </source>
</evidence>
<dbReference type="GO" id="GO:0004527">
    <property type="term" value="F:exonuclease activity"/>
    <property type="evidence" value="ECO:0007669"/>
    <property type="project" value="UniProtKB-KW"/>
</dbReference>
<proteinExistence type="predicted"/>
<dbReference type="PANTHER" id="PTHR15822:SF4">
    <property type="entry name" value="TYROSYL-DNA PHOSPHODIESTERASE 2"/>
    <property type="match status" value="1"/>
</dbReference>
<dbReference type="InterPro" id="IPR005135">
    <property type="entry name" value="Endo/exonuclease/phosphatase"/>
</dbReference>
<feature type="signal peptide" evidence="9">
    <location>
        <begin position="1"/>
        <end position="23"/>
    </location>
</feature>
<dbReference type="PANTHER" id="PTHR15822">
    <property type="entry name" value="TRAF AND TNF RECEPTOR-ASSOCIATED PROTEIN"/>
    <property type="match status" value="1"/>
</dbReference>
<feature type="domain" description="Endonuclease/exonuclease/phosphatase" evidence="10">
    <location>
        <begin position="31"/>
        <end position="292"/>
    </location>
</feature>
<dbReference type="RefSeq" id="WP_161155569.1">
    <property type="nucleotide sequence ID" value="NZ_WEKT01000017.1"/>
</dbReference>
<dbReference type="Pfam" id="PF03372">
    <property type="entry name" value="Exo_endo_phos"/>
    <property type="match status" value="1"/>
</dbReference>
<keyword evidence="4" id="KW-0479">Metal-binding</keyword>
<feature type="chain" id="PRO_5031000975" evidence="9">
    <location>
        <begin position="24"/>
        <end position="303"/>
    </location>
</feature>
<keyword evidence="6" id="KW-0378">Hydrolase</keyword>
<dbReference type="InterPro" id="IPR036691">
    <property type="entry name" value="Endo/exonu/phosph_ase_sf"/>
</dbReference>
<gene>
    <name evidence="11" type="ORF">F9817_11320</name>
</gene>
<dbReference type="GO" id="GO:0046872">
    <property type="term" value="F:metal ion binding"/>
    <property type="evidence" value="ECO:0007669"/>
    <property type="project" value="UniProtKB-KW"/>
</dbReference>
<accession>A0A7X4LKT9</accession>
<keyword evidence="5" id="KW-0227">DNA damage</keyword>
<comment type="cofactor">
    <cofactor evidence="1">
        <name>Mn(2+)</name>
        <dbReference type="ChEBI" id="CHEBI:29035"/>
    </cofactor>
</comment>
<keyword evidence="11" id="KW-0269">Exonuclease</keyword>
<evidence type="ECO:0000256" key="3">
    <source>
        <dbReference type="ARBA" id="ARBA00022722"/>
    </source>
</evidence>
<comment type="cofactor">
    <cofactor evidence="2">
        <name>Mg(2+)</name>
        <dbReference type="ChEBI" id="CHEBI:18420"/>
    </cofactor>
</comment>
<dbReference type="GO" id="GO:0006281">
    <property type="term" value="P:DNA repair"/>
    <property type="evidence" value="ECO:0007669"/>
    <property type="project" value="UniProtKB-KW"/>
</dbReference>
<keyword evidence="8" id="KW-0234">DNA repair</keyword>
<evidence type="ECO:0000256" key="9">
    <source>
        <dbReference type="SAM" id="SignalP"/>
    </source>
</evidence>
<keyword evidence="12" id="KW-1185">Reference proteome</keyword>
<dbReference type="Gene3D" id="3.60.10.10">
    <property type="entry name" value="Endonuclease/exonuclease/phosphatase"/>
    <property type="match status" value="1"/>
</dbReference>
<evidence type="ECO:0000313" key="12">
    <source>
        <dbReference type="Proteomes" id="UP000462621"/>
    </source>
</evidence>
<dbReference type="EMBL" id="WEKT01000017">
    <property type="protein sequence ID" value="MZI93782.1"/>
    <property type="molecule type" value="Genomic_DNA"/>
</dbReference>
<evidence type="ECO:0000256" key="4">
    <source>
        <dbReference type="ARBA" id="ARBA00022723"/>
    </source>
</evidence>
<evidence type="ECO:0000256" key="5">
    <source>
        <dbReference type="ARBA" id="ARBA00022763"/>
    </source>
</evidence>
<dbReference type="Proteomes" id="UP000462621">
    <property type="component" value="Unassembled WGS sequence"/>
</dbReference>
<evidence type="ECO:0000256" key="6">
    <source>
        <dbReference type="ARBA" id="ARBA00022801"/>
    </source>
</evidence>
<dbReference type="GO" id="GO:0004519">
    <property type="term" value="F:endonuclease activity"/>
    <property type="evidence" value="ECO:0007669"/>
    <property type="project" value="UniProtKB-KW"/>
</dbReference>
<evidence type="ECO:0000313" key="11">
    <source>
        <dbReference type="EMBL" id="MZI93782.1"/>
    </source>
</evidence>
<comment type="caution">
    <text evidence="11">The sequence shown here is derived from an EMBL/GenBank/DDBJ whole genome shotgun (WGS) entry which is preliminary data.</text>
</comment>
<dbReference type="AlphaFoldDB" id="A0A7X4LKT9"/>
<keyword evidence="3" id="KW-0540">Nuclease</keyword>
<reference evidence="11 12" key="1">
    <citation type="submission" date="2019-10" db="EMBL/GenBank/DDBJ databases">
        <title>Vibrio sp. nov. isolated from a shrimp pond.</title>
        <authorList>
            <person name="Gomez-Gil B."/>
            <person name="Enciso-Ibarra J."/>
            <person name="Enciso-Ibarra K."/>
            <person name="Bolan-Mejia C."/>
        </authorList>
    </citation>
    <scope>NUCLEOTIDE SEQUENCE [LARGE SCALE GENOMIC DNA]</scope>
    <source>
        <strain evidence="11 12">CAIM 722</strain>
    </source>
</reference>